<evidence type="ECO:0000313" key="1">
    <source>
        <dbReference type="EMBL" id="KMT52230.1"/>
    </source>
</evidence>
<comment type="caution">
    <text evidence="1">The sequence shown here is derived from an EMBL/GenBank/DDBJ whole genome shotgun (WGS) entry which is preliminary data.</text>
</comment>
<name>A0A0J8FPS4_9PSED</name>
<dbReference type="OrthoDB" id="6891462at2"/>
<dbReference type="Proteomes" id="UP000037551">
    <property type="component" value="Unassembled WGS sequence"/>
</dbReference>
<dbReference type="RefSeq" id="WP_048731482.1">
    <property type="nucleotide sequence ID" value="NZ_LFMW01000039.1"/>
</dbReference>
<dbReference type="EMBL" id="LFMW01000039">
    <property type="protein sequence ID" value="KMT52230.1"/>
    <property type="molecule type" value="Genomic_DNA"/>
</dbReference>
<protein>
    <submittedName>
        <fullName evidence="1">Uncharacterized protein</fullName>
    </submittedName>
</protein>
<accession>A0A0J8FPS4</accession>
<dbReference type="AlphaFoldDB" id="A0A0J8FPS4"/>
<sequence>MDSPGPVNGKARIDYTQDTLFGPLARHVECQVSVRHTPRRMELRVFQPLPDDLHAAQTVVLALEGRRTSGVVKARQRLPDHSLKLELEPQ</sequence>
<proteinExistence type="predicted"/>
<organism evidence="1 2">
    <name type="scientific">Pseudomonas fildesensis</name>
    <dbReference type="NCBI Taxonomy" id="1674920"/>
    <lineage>
        <taxon>Bacteria</taxon>
        <taxon>Pseudomonadati</taxon>
        <taxon>Pseudomonadota</taxon>
        <taxon>Gammaproteobacteria</taxon>
        <taxon>Pseudomonadales</taxon>
        <taxon>Pseudomonadaceae</taxon>
        <taxon>Pseudomonas</taxon>
    </lineage>
</organism>
<dbReference type="STRING" id="1674920.ACR52_27895"/>
<keyword evidence="2" id="KW-1185">Reference proteome</keyword>
<gene>
    <name evidence="1" type="ORF">ACR52_27895</name>
</gene>
<reference evidence="1 2" key="1">
    <citation type="submission" date="2015-06" db="EMBL/GenBank/DDBJ databases">
        <title>Draft genome sequence of an Antarctic Pseudomonas sp. strain KG01 with full potential for biotechnological applications.</title>
        <authorList>
            <person name="Pavlov M.S."/>
            <person name="Lira F."/>
            <person name="Martinez J.L."/>
            <person name="Marshall S.H."/>
        </authorList>
    </citation>
    <scope>NUCLEOTIDE SEQUENCE [LARGE SCALE GENOMIC DNA]</scope>
    <source>
        <strain evidence="1 2">KG01</strain>
    </source>
</reference>
<evidence type="ECO:0000313" key="2">
    <source>
        <dbReference type="Proteomes" id="UP000037551"/>
    </source>
</evidence>
<dbReference type="PATRIC" id="fig|1674920.3.peg.5710"/>